<dbReference type="AlphaFoldDB" id="A0A0P7DFZ6"/>
<name>A0A0P7DFZ6_PSEPU</name>
<dbReference type="Proteomes" id="UP000050437">
    <property type="component" value="Unassembled WGS sequence"/>
</dbReference>
<protein>
    <submittedName>
        <fullName evidence="1">Uncharacterized protein</fullName>
    </submittedName>
</protein>
<reference evidence="1 2" key="1">
    <citation type="submission" date="2015-10" db="EMBL/GenBank/DDBJ databases">
        <title>Pseudomonas putida clinical strains.</title>
        <authorList>
            <person name="Molina L."/>
            <person name="Udaondo Z."/>
        </authorList>
    </citation>
    <scope>NUCLEOTIDE SEQUENCE [LARGE SCALE GENOMIC DNA]</scope>
    <source>
        <strain evidence="1 2">HB13667</strain>
    </source>
</reference>
<proteinExistence type="predicted"/>
<dbReference type="EMBL" id="LKKS01000045">
    <property type="protein sequence ID" value="KPM67105.1"/>
    <property type="molecule type" value="Genomic_DNA"/>
</dbReference>
<dbReference type="RefSeq" id="WP_054572413.1">
    <property type="nucleotide sequence ID" value="NZ_LKKS01000045.1"/>
</dbReference>
<gene>
    <name evidence="1" type="ORF">HB13667_07745</name>
</gene>
<comment type="caution">
    <text evidence="1">The sequence shown here is derived from an EMBL/GenBank/DDBJ whole genome shotgun (WGS) entry which is preliminary data.</text>
</comment>
<accession>A0A0P7DFZ6</accession>
<sequence length="144" mass="15773">MSAFGYCEGDTCARDGCEGSIEIEPVKGCSCHIAAPCWNHENADMHCPDCGWRAADDPLCVREIESISLGAPLPFIQTKPRVLDPTKIEWVAKLHTASSMIKEGVFPIGTPAKEVEEKVRGTFGGRFERFDAGKGLFTYIAYTD</sequence>
<evidence type="ECO:0000313" key="2">
    <source>
        <dbReference type="Proteomes" id="UP000050437"/>
    </source>
</evidence>
<evidence type="ECO:0000313" key="1">
    <source>
        <dbReference type="EMBL" id="KPM67105.1"/>
    </source>
</evidence>
<organism evidence="1 2">
    <name type="scientific">Pseudomonas putida</name>
    <name type="common">Arthrobacter siderocapsulatus</name>
    <dbReference type="NCBI Taxonomy" id="303"/>
    <lineage>
        <taxon>Bacteria</taxon>
        <taxon>Pseudomonadati</taxon>
        <taxon>Pseudomonadota</taxon>
        <taxon>Gammaproteobacteria</taxon>
        <taxon>Pseudomonadales</taxon>
        <taxon>Pseudomonadaceae</taxon>
        <taxon>Pseudomonas</taxon>
    </lineage>
</organism>